<dbReference type="PANTHER" id="PTHR31485">
    <property type="entry name" value="PEPTIDYL SERINE ALPHA-GALACTOSYLTRANSFERASE"/>
    <property type="match status" value="1"/>
</dbReference>
<evidence type="ECO:0000313" key="10">
    <source>
        <dbReference type="EMBL" id="GAQ89287.1"/>
    </source>
</evidence>
<feature type="region of interest" description="Disordered" evidence="7">
    <location>
        <begin position="345"/>
        <end position="367"/>
    </location>
</feature>
<dbReference type="GO" id="GO:0016020">
    <property type="term" value="C:membrane"/>
    <property type="evidence" value="ECO:0007669"/>
    <property type="project" value="UniProtKB-SubCell"/>
</dbReference>
<sequence>MPFVLLCIGLLVGRVQGAIRERKYDDRIHTIFSAECNDYMDWQTLALVYSHRRVGQPGPITRLLSCSTEDLAKYNNLHLAPTHVVPSFKVHPDSGDWYPPYNKPLAIRHWLEFVRPKAEYIIILDTDMIFVEPIIPWELGARRGRPTASHYNYLIGCDNELAAMYTKNPHLCQKVGGTLLFHVEDLKQVAPLWLSITEDMRTNPKGWKYAHDSGDDSKPHWILEMYGYVFGAAEVGLIHHIRNDLNLQLFVGTETGGLVPKLLHYTLTIGAGNWAWDKAPYFARKLLGNCRLFEQPPDPATLVEANENVRQGMIYMIDAMNVINAALEEYYEAVGCTPIGDWQEPSAEAKAKPATDERKLPPVSTRLWPGAQEAPKRMICEGWACGFLPTAHTTS</sequence>
<dbReference type="InterPro" id="IPR056508">
    <property type="entry name" value="HPAT-like"/>
</dbReference>
<evidence type="ECO:0000256" key="5">
    <source>
        <dbReference type="ARBA" id="ARBA00022989"/>
    </source>
</evidence>
<keyword evidence="2" id="KW-0328">Glycosyltransferase</keyword>
<dbReference type="InterPro" id="IPR044845">
    <property type="entry name" value="HPAT/SRGT1-like"/>
</dbReference>
<dbReference type="Proteomes" id="UP000054558">
    <property type="component" value="Unassembled WGS sequence"/>
</dbReference>
<feature type="chain" id="PRO_5013390566" description="Hydroxyproline O-arabinosyltransferase-like domain-containing protein" evidence="8">
    <location>
        <begin position="18"/>
        <end position="395"/>
    </location>
</feature>
<proteinExistence type="predicted"/>
<keyword evidence="4" id="KW-0812">Transmembrane</keyword>
<evidence type="ECO:0000256" key="1">
    <source>
        <dbReference type="ARBA" id="ARBA00004167"/>
    </source>
</evidence>
<dbReference type="AlphaFoldDB" id="A0A1Y1IKV1"/>
<name>A0A1Y1IKV1_KLENI</name>
<evidence type="ECO:0000256" key="4">
    <source>
        <dbReference type="ARBA" id="ARBA00022692"/>
    </source>
</evidence>
<gene>
    <name evidence="10" type="ORF">KFL_005070040</name>
</gene>
<dbReference type="GO" id="GO:0016757">
    <property type="term" value="F:glycosyltransferase activity"/>
    <property type="evidence" value="ECO:0007669"/>
    <property type="project" value="UniProtKB-KW"/>
</dbReference>
<comment type="subcellular location">
    <subcellularLocation>
        <location evidence="1">Membrane</location>
        <topology evidence="1">Single-pass membrane protein</topology>
    </subcellularLocation>
</comment>
<keyword evidence="3" id="KW-0808">Transferase</keyword>
<dbReference type="PANTHER" id="PTHR31485:SF7">
    <property type="entry name" value="PEPTIDYL SERINE ALPHA-GALACTOSYLTRANSFERASE"/>
    <property type="match status" value="1"/>
</dbReference>
<keyword evidence="8" id="KW-0732">Signal</keyword>
<keyword evidence="6" id="KW-0472">Membrane</keyword>
<evidence type="ECO:0000313" key="11">
    <source>
        <dbReference type="Proteomes" id="UP000054558"/>
    </source>
</evidence>
<evidence type="ECO:0000256" key="6">
    <source>
        <dbReference type="ARBA" id="ARBA00023136"/>
    </source>
</evidence>
<evidence type="ECO:0000256" key="7">
    <source>
        <dbReference type="SAM" id="MobiDB-lite"/>
    </source>
</evidence>
<reference evidence="10 11" key="1">
    <citation type="journal article" date="2014" name="Nat. Commun.">
        <title>Klebsormidium flaccidum genome reveals primary factors for plant terrestrial adaptation.</title>
        <authorList>
            <person name="Hori K."/>
            <person name="Maruyama F."/>
            <person name="Fujisawa T."/>
            <person name="Togashi T."/>
            <person name="Yamamoto N."/>
            <person name="Seo M."/>
            <person name="Sato S."/>
            <person name="Yamada T."/>
            <person name="Mori H."/>
            <person name="Tajima N."/>
            <person name="Moriyama T."/>
            <person name="Ikeuchi M."/>
            <person name="Watanabe M."/>
            <person name="Wada H."/>
            <person name="Kobayashi K."/>
            <person name="Saito M."/>
            <person name="Masuda T."/>
            <person name="Sasaki-Sekimoto Y."/>
            <person name="Mashiguchi K."/>
            <person name="Awai K."/>
            <person name="Shimojima M."/>
            <person name="Masuda S."/>
            <person name="Iwai M."/>
            <person name="Nobusawa T."/>
            <person name="Narise T."/>
            <person name="Kondo S."/>
            <person name="Saito H."/>
            <person name="Sato R."/>
            <person name="Murakawa M."/>
            <person name="Ihara Y."/>
            <person name="Oshima-Yamada Y."/>
            <person name="Ohtaka K."/>
            <person name="Satoh M."/>
            <person name="Sonobe K."/>
            <person name="Ishii M."/>
            <person name="Ohtani R."/>
            <person name="Kanamori-Sato M."/>
            <person name="Honoki R."/>
            <person name="Miyazaki D."/>
            <person name="Mochizuki H."/>
            <person name="Umetsu J."/>
            <person name="Higashi K."/>
            <person name="Shibata D."/>
            <person name="Kamiya Y."/>
            <person name="Sato N."/>
            <person name="Nakamura Y."/>
            <person name="Tabata S."/>
            <person name="Ida S."/>
            <person name="Kurokawa K."/>
            <person name="Ohta H."/>
        </authorList>
    </citation>
    <scope>NUCLEOTIDE SEQUENCE [LARGE SCALE GENOMIC DNA]</scope>
    <source>
        <strain evidence="10 11">NIES-2285</strain>
    </source>
</reference>
<dbReference type="EMBL" id="DF237456">
    <property type="protein sequence ID" value="GAQ89287.1"/>
    <property type="molecule type" value="Genomic_DNA"/>
</dbReference>
<organism evidence="10 11">
    <name type="scientific">Klebsormidium nitens</name>
    <name type="common">Green alga</name>
    <name type="synonym">Ulothrix nitens</name>
    <dbReference type="NCBI Taxonomy" id="105231"/>
    <lineage>
        <taxon>Eukaryota</taxon>
        <taxon>Viridiplantae</taxon>
        <taxon>Streptophyta</taxon>
        <taxon>Klebsormidiophyceae</taxon>
        <taxon>Klebsormidiales</taxon>
        <taxon>Klebsormidiaceae</taxon>
        <taxon>Klebsormidium</taxon>
    </lineage>
</organism>
<protein>
    <recommendedName>
        <fullName evidence="9">Hydroxyproline O-arabinosyltransferase-like domain-containing protein</fullName>
    </recommendedName>
</protein>
<evidence type="ECO:0000259" key="9">
    <source>
        <dbReference type="Pfam" id="PF23452"/>
    </source>
</evidence>
<feature type="compositionally biased region" description="Basic and acidic residues" evidence="7">
    <location>
        <begin position="347"/>
        <end position="360"/>
    </location>
</feature>
<dbReference type="OMA" id="HHERKEC"/>
<dbReference type="STRING" id="105231.A0A1Y1IKV1"/>
<dbReference type="OrthoDB" id="1674486at2759"/>
<keyword evidence="11" id="KW-1185">Reference proteome</keyword>
<evidence type="ECO:0000256" key="8">
    <source>
        <dbReference type="SAM" id="SignalP"/>
    </source>
</evidence>
<feature type="signal peptide" evidence="8">
    <location>
        <begin position="1"/>
        <end position="17"/>
    </location>
</feature>
<evidence type="ECO:0000256" key="3">
    <source>
        <dbReference type="ARBA" id="ARBA00022679"/>
    </source>
</evidence>
<keyword evidence="5" id="KW-1133">Transmembrane helix</keyword>
<feature type="domain" description="Hydroxyproline O-arabinosyltransferase-like" evidence="9">
    <location>
        <begin position="29"/>
        <end position="285"/>
    </location>
</feature>
<dbReference type="Pfam" id="PF23452">
    <property type="entry name" value="HPAT"/>
    <property type="match status" value="1"/>
</dbReference>
<evidence type="ECO:0000256" key="2">
    <source>
        <dbReference type="ARBA" id="ARBA00022676"/>
    </source>
</evidence>
<accession>A0A1Y1IKV1</accession>